<evidence type="ECO:0000256" key="4">
    <source>
        <dbReference type="ARBA" id="ARBA00022840"/>
    </source>
</evidence>
<dbReference type="Proteomes" id="UP000295184">
    <property type="component" value="Unassembled WGS sequence"/>
</dbReference>
<dbReference type="OrthoDB" id="9775135at2"/>
<comment type="caution">
    <text evidence="6">The sequence shown here is derived from an EMBL/GenBank/DDBJ whole genome shotgun (WGS) entry which is preliminary data.</text>
</comment>
<dbReference type="PANTHER" id="PTHR42711">
    <property type="entry name" value="ABC TRANSPORTER ATP-BINDING PROTEIN"/>
    <property type="match status" value="1"/>
</dbReference>
<dbReference type="PROSITE" id="PS50893">
    <property type="entry name" value="ABC_TRANSPORTER_2"/>
    <property type="match status" value="1"/>
</dbReference>
<reference evidence="6 7" key="1">
    <citation type="submission" date="2019-03" db="EMBL/GenBank/DDBJ databases">
        <title>Genomic Encyclopedia of Type Strains, Phase IV (KMG-IV): sequencing the most valuable type-strain genomes for metagenomic binning, comparative biology and taxonomic classification.</title>
        <authorList>
            <person name="Goeker M."/>
        </authorList>
    </citation>
    <scope>NUCLEOTIDE SEQUENCE [LARGE SCALE GENOMIC DNA]</scope>
    <source>
        <strain evidence="6 7">DSM 100451</strain>
    </source>
</reference>
<dbReference type="InterPro" id="IPR003439">
    <property type="entry name" value="ABC_transporter-like_ATP-bd"/>
</dbReference>
<dbReference type="STRING" id="1650663.GCA_001486665_03109"/>
<evidence type="ECO:0000313" key="6">
    <source>
        <dbReference type="EMBL" id="TCL52964.1"/>
    </source>
</evidence>
<dbReference type="GO" id="GO:0016887">
    <property type="term" value="F:ATP hydrolysis activity"/>
    <property type="evidence" value="ECO:0007669"/>
    <property type="project" value="InterPro"/>
</dbReference>
<dbReference type="AlphaFoldDB" id="A0A4R1QQC7"/>
<dbReference type="Pfam" id="PF00005">
    <property type="entry name" value="ABC_tran"/>
    <property type="match status" value="1"/>
</dbReference>
<dbReference type="EMBL" id="SLUM01000038">
    <property type="protein sequence ID" value="TCL52964.1"/>
    <property type="molecule type" value="Genomic_DNA"/>
</dbReference>
<dbReference type="CDD" id="cd03230">
    <property type="entry name" value="ABC_DR_subfamily_A"/>
    <property type="match status" value="1"/>
</dbReference>
<dbReference type="Gene3D" id="3.40.50.300">
    <property type="entry name" value="P-loop containing nucleotide triphosphate hydrolases"/>
    <property type="match status" value="1"/>
</dbReference>
<name>A0A4R1QQC7_9FIRM</name>
<dbReference type="PANTHER" id="PTHR42711:SF5">
    <property type="entry name" value="ABC TRANSPORTER ATP-BINDING PROTEIN NATA"/>
    <property type="match status" value="1"/>
</dbReference>
<protein>
    <submittedName>
        <fullName evidence="6">ABC-2 type transport system ATP-binding protein</fullName>
    </submittedName>
</protein>
<dbReference type="SMART" id="SM00382">
    <property type="entry name" value="AAA"/>
    <property type="match status" value="1"/>
</dbReference>
<keyword evidence="4 6" id="KW-0067">ATP-binding</keyword>
<keyword evidence="3" id="KW-0547">Nucleotide-binding</keyword>
<dbReference type="RefSeq" id="WP_058966499.1">
    <property type="nucleotide sequence ID" value="NZ_CABKVM010000019.1"/>
</dbReference>
<evidence type="ECO:0000256" key="2">
    <source>
        <dbReference type="ARBA" id="ARBA00022448"/>
    </source>
</evidence>
<evidence type="ECO:0000313" key="7">
    <source>
        <dbReference type="Proteomes" id="UP000295184"/>
    </source>
</evidence>
<dbReference type="InterPro" id="IPR027417">
    <property type="entry name" value="P-loop_NTPase"/>
</dbReference>
<organism evidence="6 7">
    <name type="scientific">Allofournierella massiliensis</name>
    <dbReference type="NCBI Taxonomy" id="1650663"/>
    <lineage>
        <taxon>Bacteria</taxon>
        <taxon>Bacillati</taxon>
        <taxon>Bacillota</taxon>
        <taxon>Clostridia</taxon>
        <taxon>Eubacteriales</taxon>
        <taxon>Oscillospiraceae</taxon>
        <taxon>Allofournierella</taxon>
    </lineage>
</organism>
<dbReference type="SUPFAM" id="SSF52540">
    <property type="entry name" value="P-loop containing nucleoside triphosphate hydrolases"/>
    <property type="match status" value="1"/>
</dbReference>
<feature type="domain" description="ABC transporter" evidence="5">
    <location>
        <begin position="6"/>
        <end position="231"/>
    </location>
</feature>
<proteinExistence type="inferred from homology"/>
<evidence type="ECO:0000256" key="3">
    <source>
        <dbReference type="ARBA" id="ARBA00022741"/>
    </source>
</evidence>
<gene>
    <name evidence="6" type="ORF">EDD77_1383</name>
</gene>
<dbReference type="InterPro" id="IPR050763">
    <property type="entry name" value="ABC_transporter_ATP-binding"/>
</dbReference>
<dbReference type="GO" id="GO:0005524">
    <property type="term" value="F:ATP binding"/>
    <property type="evidence" value="ECO:0007669"/>
    <property type="project" value="UniProtKB-KW"/>
</dbReference>
<sequence>MSESVITVSNLTRDYGRSRGVFGLDFEVKQGEAFGLLGPNGAGKTTTIRQLMGFVRPDSGSARIFGKDCFTQAARVQRQVGYLPGELALMDDMTGMAFIRLMAGLRGQRDLSHALQLCARFGLDANQKIRKMSKGTKQKVGLVCALMHRPRLLILDEPTSGLDPLMQNQLWEILLAEKQQGVTILLSSHIFEEVERLCDRAALLRSGRVAAVEQLGELRTKASRVYQLRFETAARAAVFAEGWPGAAAKGEWVQLRLGRGEPVARLLAQAAQSGVQDLQTRQENLEDMFLRMYGGQDK</sequence>
<evidence type="ECO:0000259" key="5">
    <source>
        <dbReference type="PROSITE" id="PS50893"/>
    </source>
</evidence>
<evidence type="ECO:0000256" key="1">
    <source>
        <dbReference type="ARBA" id="ARBA00005417"/>
    </source>
</evidence>
<keyword evidence="2" id="KW-0813">Transport</keyword>
<dbReference type="InterPro" id="IPR003593">
    <property type="entry name" value="AAA+_ATPase"/>
</dbReference>
<comment type="similarity">
    <text evidence="1">Belongs to the ABC transporter superfamily.</text>
</comment>
<accession>A0A4R1QQC7</accession>